<dbReference type="InterPro" id="IPR001734">
    <property type="entry name" value="Na/solute_symporter"/>
</dbReference>
<dbReference type="InterPro" id="IPR050277">
    <property type="entry name" value="Sodium:Solute_Symporter"/>
</dbReference>
<reference evidence="15 16" key="2">
    <citation type="journal article" date="2012" name="Stand. Genomic Sci.">
        <title>Genome sequence of the moderately thermophilic, amino-acid-degrading and sulfur-reducing bacterium Thermovirga lienii type strain (Cas60314(T)).</title>
        <authorList>
            <person name="Goker M."/>
            <person name="Saunders E."/>
            <person name="Lapidus A."/>
            <person name="Nolan M."/>
            <person name="Lucas S."/>
            <person name="Hammon N."/>
            <person name="Deshpande S."/>
            <person name="Cheng J.F."/>
            <person name="Han C."/>
            <person name="Tapia R."/>
            <person name="Goodwin L.A."/>
            <person name="Pitluck S."/>
            <person name="Liolios K."/>
            <person name="Mavromatis K."/>
            <person name="Pagani I."/>
            <person name="Ivanova N."/>
            <person name="Mikhailova N."/>
            <person name="Pati A."/>
            <person name="Chen A."/>
            <person name="Palaniappan K."/>
            <person name="Land M."/>
            <person name="Chang Y.J."/>
            <person name="Jeffries C.D."/>
            <person name="Brambilla E.M."/>
            <person name="Rohde M."/>
            <person name="Spring S."/>
            <person name="Detter J.C."/>
            <person name="Woyke T."/>
            <person name="Bristow J."/>
            <person name="Eisen J.A."/>
            <person name="Markowitz V."/>
            <person name="Hugenholtz P."/>
            <person name="Kyrpides N.C."/>
            <person name="Klenk H.P."/>
        </authorList>
    </citation>
    <scope>NUCLEOTIDE SEQUENCE [LARGE SCALE GENOMIC DNA]</scope>
    <source>
        <strain evidence="16">ATCC BAA-1197 / DSM 17291 / Cas60314</strain>
    </source>
</reference>
<gene>
    <name evidence="15" type="ordered locus">Tlie_0285</name>
</gene>
<comment type="similarity">
    <text evidence="2 13">Belongs to the sodium:solute symporter (SSF) (TC 2.A.21) family.</text>
</comment>
<dbReference type="PROSITE" id="PS50283">
    <property type="entry name" value="NA_SOLUT_SYMP_3"/>
    <property type="match status" value="1"/>
</dbReference>
<evidence type="ECO:0000256" key="9">
    <source>
        <dbReference type="ARBA" id="ARBA00023065"/>
    </source>
</evidence>
<evidence type="ECO:0000256" key="11">
    <source>
        <dbReference type="ARBA" id="ARBA00023201"/>
    </source>
</evidence>
<name>G7V6R6_THELD</name>
<dbReference type="CDD" id="cd10322">
    <property type="entry name" value="SLC5sbd"/>
    <property type="match status" value="1"/>
</dbReference>
<protein>
    <submittedName>
        <fullName evidence="15">Na+/solute symporter</fullName>
    </submittedName>
</protein>
<feature type="transmembrane region" description="Helical" evidence="14">
    <location>
        <begin position="419"/>
        <end position="437"/>
    </location>
</feature>
<feature type="transmembrane region" description="Helical" evidence="14">
    <location>
        <begin position="182"/>
        <end position="200"/>
    </location>
</feature>
<dbReference type="GO" id="GO:0006814">
    <property type="term" value="P:sodium ion transport"/>
    <property type="evidence" value="ECO:0007669"/>
    <property type="project" value="UniProtKB-KW"/>
</dbReference>
<dbReference type="STRING" id="580340.Tlie_0285"/>
<evidence type="ECO:0000256" key="6">
    <source>
        <dbReference type="ARBA" id="ARBA00022847"/>
    </source>
</evidence>
<evidence type="ECO:0000256" key="7">
    <source>
        <dbReference type="ARBA" id="ARBA00022989"/>
    </source>
</evidence>
<evidence type="ECO:0000256" key="2">
    <source>
        <dbReference type="ARBA" id="ARBA00006434"/>
    </source>
</evidence>
<dbReference type="Pfam" id="PF00474">
    <property type="entry name" value="SSF"/>
    <property type="match status" value="1"/>
</dbReference>
<accession>G7V6R6</accession>
<dbReference type="KEGG" id="tli:Tlie_0285"/>
<evidence type="ECO:0000256" key="5">
    <source>
        <dbReference type="ARBA" id="ARBA00022692"/>
    </source>
</evidence>
<keyword evidence="3" id="KW-0813">Transport</keyword>
<comment type="subcellular location">
    <subcellularLocation>
        <location evidence="1">Cell membrane</location>
        <topology evidence="1">Multi-pass membrane protein</topology>
    </subcellularLocation>
</comment>
<dbReference type="GO" id="GO:0005886">
    <property type="term" value="C:plasma membrane"/>
    <property type="evidence" value="ECO:0007669"/>
    <property type="project" value="UniProtKB-SubCell"/>
</dbReference>
<dbReference type="GO" id="GO:0015293">
    <property type="term" value="F:symporter activity"/>
    <property type="evidence" value="ECO:0007669"/>
    <property type="project" value="UniProtKB-KW"/>
</dbReference>
<sequence>MSVKALLMQVVGFGGYALLVILLAGQAFYWHETRRFFYLGGRKLSLTISVSTFVATWMSAASLIGYTAWLYSDGYQAFTASVNGWLLGLVFLPFTVSKLRKSRALSLPEWLEENFEDSRLRKVSALALLVAYSLYIVIQFRVFGSIVSNMLGTPPIISSILIYLFVIYTTFGGLASVAKSDALNLAIIVLGITVGAIFVIKQVGSPMKIHGIIAENHPHLLETLDKRGAIFTFSMMLGWGFGVASNPQYAIRIMSAHRPKSAFSMLWISALIIGWIYACTTLIGLGGKVLSSSAASDQAGSLYHLISTALPPQIYTLLMIAILAAAVSTANSQLLLATCSFCYDLFPSWSAHEEGDIIREDRFLLINRIGIGLIATFCLILSQLPLPGILDLGQYSWAVVSICFFLPMYLPAKKKKEGLFIAISAALVLHTILVYVFQIRPEQALLPSLLVEGALWSLLSRRSRT</sequence>
<dbReference type="PANTHER" id="PTHR48086">
    <property type="entry name" value="SODIUM/PROLINE SYMPORTER-RELATED"/>
    <property type="match status" value="1"/>
</dbReference>
<feature type="transmembrane region" description="Helical" evidence="14">
    <location>
        <begin position="363"/>
        <end position="382"/>
    </location>
</feature>
<feature type="transmembrane region" description="Helical" evidence="14">
    <location>
        <begin position="314"/>
        <end position="343"/>
    </location>
</feature>
<reference evidence="16" key="1">
    <citation type="submission" date="2011-10" db="EMBL/GenBank/DDBJ databases">
        <title>The complete genome of chromosome of Thermovirga lienii DSM 17291.</title>
        <authorList>
            <consortium name="US DOE Joint Genome Institute (JGI-PGF)"/>
            <person name="Lucas S."/>
            <person name="Copeland A."/>
            <person name="Lapidus A."/>
            <person name="Glavina del Rio T."/>
            <person name="Dalin E."/>
            <person name="Tice H."/>
            <person name="Bruce D."/>
            <person name="Goodwin L."/>
            <person name="Pitluck S."/>
            <person name="Peters L."/>
            <person name="Mikhailova N."/>
            <person name="Saunders E."/>
            <person name="Kyrpides N."/>
            <person name="Mavromatis K."/>
            <person name="Ivanova N."/>
            <person name="Last F.I."/>
            <person name="Brettin T."/>
            <person name="Detter J.C."/>
            <person name="Han C."/>
            <person name="Larimer F."/>
            <person name="Land M."/>
            <person name="Hauser L."/>
            <person name="Markowitz V."/>
            <person name="Cheng J.-F."/>
            <person name="Hugenholtz P."/>
            <person name="Woyke T."/>
            <person name="Wu D."/>
            <person name="Spring S."/>
            <person name="Schroeder M."/>
            <person name="Brambilla E.-M."/>
            <person name="Klenk H.-P."/>
            <person name="Eisen J.A."/>
        </authorList>
    </citation>
    <scope>NUCLEOTIDE SEQUENCE [LARGE SCALE GENOMIC DNA]</scope>
    <source>
        <strain evidence="16">ATCC BAA-1197 / DSM 17291 / Cas60314</strain>
    </source>
</reference>
<dbReference type="eggNOG" id="COG0591">
    <property type="taxonomic scope" value="Bacteria"/>
</dbReference>
<comment type="catalytic activity">
    <reaction evidence="12">
        <text>L-proline(in) + Na(+)(in) = L-proline(out) + Na(+)(out)</text>
        <dbReference type="Rhea" id="RHEA:28967"/>
        <dbReference type="ChEBI" id="CHEBI:29101"/>
        <dbReference type="ChEBI" id="CHEBI:60039"/>
    </reaction>
</comment>
<keyword evidence="11" id="KW-0739">Sodium transport</keyword>
<keyword evidence="16" id="KW-1185">Reference proteome</keyword>
<dbReference type="Gene3D" id="1.20.1730.10">
    <property type="entry name" value="Sodium/glucose cotransporter"/>
    <property type="match status" value="1"/>
</dbReference>
<evidence type="ECO:0000256" key="12">
    <source>
        <dbReference type="ARBA" id="ARBA00033708"/>
    </source>
</evidence>
<evidence type="ECO:0000313" key="16">
    <source>
        <dbReference type="Proteomes" id="UP000005868"/>
    </source>
</evidence>
<evidence type="ECO:0000256" key="3">
    <source>
        <dbReference type="ARBA" id="ARBA00022448"/>
    </source>
</evidence>
<evidence type="ECO:0000256" key="14">
    <source>
        <dbReference type="SAM" id="Phobius"/>
    </source>
</evidence>
<dbReference type="InterPro" id="IPR038377">
    <property type="entry name" value="Na/Glc_symporter_sf"/>
</dbReference>
<feature type="transmembrane region" description="Helical" evidence="14">
    <location>
        <begin position="265"/>
        <end position="285"/>
    </location>
</feature>
<organism evidence="15 16">
    <name type="scientific">Thermovirga lienii (strain ATCC BAA-1197 / DSM 17291 / Cas60314)</name>
    <dbReference type="NCBI Taxonomy" id="580340"/>
    <lineage>
        <taxon>Bacteria</taxon>
        <taxon>Thermotogati</taxon>
        <taxon>Synergistota</taxon>
        <taxon>Synergistia</taxon>
        <taxon>Synergistales</taxon>
        <taxon>Thermovirgaceae</taxon>
        <taxon>Thermovirga</taxon>
    </lineage>
</organism>
<evidence type="ECO:0000256" key="4">
    <source>
        <dbReference type="ARBA" id="ARBA00022475"/>
    </source>
</evidence>
<dbReference type="PANTHER" id="PTHR48086:SF3">
    <property type="entry name" value="SODIUM_PROLINE SYMPORTER"/>
    <property type="match status" value="1"/>
</dbReference>
<dbReference type="EMBL" id="CP003096">
    <property type="protein sequence ID" value="AER66025.1"/>
    <property type="molecule type" value="Genomic_DNA"/>
</dbReference>
<proteinExistence type="inferred from homology"/>
<feature type="transmembrane region" description="Helical" evidence="14">
    <location>
        <begin position="394"/>
        <end position="412"/>
    </location>
</feature>
<keyword evidence="6" id="KW-0769">Symport</keyword>
<keyword evidence="7 14" id="KW-1133">Transmembrane helix</keyword>
<feature type="transmembrane region" description="Helical" evidence="14">
    <location>
        <begin position="123"/>
        <end position="144"/>
    </location>
</feature>
<dbReference type="AlphaFoldDB" id="G7V6R6"/>
<keyword evidence="10 14" id="KW-0472">Membrane</keyword>
<evidence type="ECO:0000256" key="13">
    <source>
        <dbReference type="RuleBase" id="RU362091"/>
    </source>
</evidence>
<dbReference type="HOGENOM" id="CLU_018808_15_1_0"/>
<keyword evidence="9" id="KW-0406">Ion transport</keyword>
<keyword evidence="4" id="KW-1003">Cell membrane</keyword>
<evidence type="ECO:0000313" key="15">
    <source>
        <dbReference type="EMBL" id="AER66025.1"/>
    </source>
</evidence>
<evidence type="ECO:0000256" key="10">
    <source>
        <dbReference type="ARBA" id="ARBA00023136"/>
    </source>
</evidence>
<feature type="transmembrane region" description="Helical" evidence="14">
    <location>
        <begin position="75"/>
        <end position="96"/>
    </location>
</feature>
<evidence type="ECO:0000256" key="1">
    <source>
        <dbReference type="ARBA" id="ARBA00004651"/>
    </source>
</evidence>
<keyword evidence="8" id="KW-0915">Sodium</keyword>
<feature type="transmembrane region" description="Helical" evidence="14">
    <location>
        <begin position="156"/>
        <end position="175"/>
    </location>
</feature>
<feature type="transmembrane region" description="Helical" evidence="14">
    <location>
        <begin position="46"/>
        <end position="69"/>
    </location>
</feature>
<keyword evidence="5 14" id="KW-0812">Transmembrane</keyword>
<feature type="transmembrane region" description="Helical" evidence="14">
    <location>
        <begin position="6"/>
        <end position="25"/>
    </location>
</feature>
<feature type="transmembrane region" description="Helical" evidence="14">
    <location>
        <begin position="228"/>
        <end position="244"/>
    </location>
</feature>
<dbReference type="Proteomes" id="UP000005868">
    <property type="component" value="Chromosome"/>
</dbReference>
<evidence type="ECO:0000256" key="8">
    <source>
        <dbReference type="ARBA" id="ARBA00023053"/>
    </source>
</evidence>
<dbReference type="OrthoDB" id="9810181at2"/>